<dbReference type="InterPro" id="IPR037401">
    <property type="entry name" value="SnoaL-like"/>
</dbReference>
<dbReference type="InterPro" id="IPR032710">
    <property type="entry name" value="NTF2-like_dom_sf"/>
</dbReference>
<evidence type="ECO:0000313" key="2">
    <source>
        <dbReference type="EMBL" id="GAA1721333.1"/>
    </source>
</evidence>
<reference evidence="2 3" key="1">
    <citation type="journal article" date="2019" name="Int. J. Syst. Evol. Microbiol.">
        <title>The Global Catalogue of Microorganisms (GCM) 10K type strain sequencing project: providing services to taxonomists for standard genome sequencing and annotation.</title>
        <authorList>
            <consortium name="The Broad Institute Genomics Platform"/>
            <consortium name="The Broad Institute Genome Sequencing Center for Infectious Disease"/>
            <person name="Wu L."/>
            <person name="Ma J."/>
        </authorList>
    </citation>
    <scope>NUCLEOTIDE SEQUENCE [LARGE SCALE GENOMIC DNA]</scope>
    <source>
        <strain evidence="2 3">JCM 16002</strain>
    </source>
</reference>
<dbReference type="Gene3D" id="3.10.450.50">
    <property type="match status" value="1"/>
</dbReference>
<sequence length="183" mass="20067">MARMQFEQESRARQAIEQLKYRYWRACDAKDPEGFRACFVAEGGLLDFGPLGRTDPDTMVGIFRQIALATASDGGPRILDMHHGLMPSIAVEDPADGGAPRRATGTWTLQFRQVDRENGTETLSTGEYSDVYVVESGRWVMAECLFSPGWSITRSLDSATVTFPEVHTVRGDETAAATAGVDS</sequence>
<dbReference type="Pfam" id="PF13577">
    <property type="entry name" value="SnoaL_4"/>
    <property type="match status" value="1"/>
</dbReference>
<dbReference type="SUPFAM" id="SSF54427">
    <property type="entry name" value="NTF2-like"/>
    <property type="match status" value="1"/>
</dbReference>
<gene>
    <name evidence="2" type="ORF">GCM10009831_34410</name>
</gene>
<accession>A0ABN2JAK9</accession>
<keyword evidence="3" id="KW-1185">Reference proteome</keyword>
<evidence type="ECO:0000313" key="3">
    <source>
        <dbReference type="Proteomes" id="UP001500383"/>
    </source>
</evidence>
<feature type="domain" description="SnoaL-like" evidence="1">
    <location>
        <begin position="8"/>
        <end position="143"/>
    </location>
</feature>
<organism evidence="2 3">
    <name type="scientific">Dietzia cercidiphylli</name>
    <dbReference type="NCBI Taxonomy" id="498199"/>
    <lineage>
        <taxon>Bacteria</taxon>
        <taxon>Bacillati</taxon>
        <taxon>Actinomycetota</taxon>
        <taxon>Actinomycetes</taxon>
        <taxon>Mycobacteriales</taxon>
        <taxon>Dietziaceae</taxon>
        <taxon>Dietzia</taxon>
    </lineage>
</organism>
<name>A0ABN2JAK9_9ACTN</name>
<protein>
    <recommendedName>
        <fullName evidence="1">SnoaL-like domain-containing protein</fullName>
    </recommendedName>
</protein>
<dbReference type="EMBL" id="BAAAQG010000024">
    <property type="protein sequence ID" value="GAA1721333.1"/>
    <property type="molecule type" value="Genomic_DNA"/>
</dbReference>
<evidence type="ECO:0000259" key="1">
    <source>
        <dbReference type="Pfam" id="PF13577"/>
    </source>
</evidence>
<proteinExistence type="predicted"/>
<dbReference type="Proteomes" id="UP001500383">
    <property type="component" value="Unassembled WGS sequence"/>
</dbReference>
<comment type="caution">
    <text evidence="2">The sequence shown here is derived from an EMBL/GenBank/DDBJ whole genome shotgun (WGS) entry which is preliminary data.</text>
</comment>